<evidence type="ECO:0000313" key="1">
    <source>
        <dbReference type="EMBL" id="PYE82228.1"/>
    </source>
</evidence>
<accession>A0A318SPG8</accession>
<dbReference type="EMBL" id="QJTE01000005">
    <property type="protein sequence ID" value="PYE82228.1"/>
    <property type="molecule type" value="Genomic_DNA"/>
</dbReference>
<dbReference type="OrthoDB" id="7916272at2"/>
<organism evidence="1 2">
    <name type="scientific">Pseudoroseicyclus aestuarii</name>
    <dbReference type="NCBI Taxonomy" id="1795041"/>
    <lineage>
        <taxon>Bacteria</taxon>
        <taxon>Pseudomonadati</taxon>
        <taxon>Pseudomonadota</taxon>
        <taxon>Alphaproteobacteria</taxon>
        <taxon>Rhodobacterales</taxon>
        <taxon>Paracoccaceae</taxon>
        <taxon>Pseudoroseicyclus</taxon>
    </lineage>
</organism>
<name>A0A318SPG8_9RHOB</name>
<proteinExistence type="predicted"/>
<comment type="caution">
    <text evidence="1">The sequence shown here is derived from an EMBL/GenBank/DDBJ whole genome shotgun (WGS) entry which is preliminary data.</text>
</comment>
<evidence type="ECO:0008006" key="3">
    <source>
        <dbReference type="Google" id="ProtNLM"/>
    </source>
</evidence>
<dbReference type="AlphaFoldDB" id="A0A318SPG8"/>
<evidence type="ECO:0000313" key="2">
    <source>
        <dbReference type="Proteomes" id="UP000248311"/>
    </source>
</evidence>
<protein>
    <recommendedName>
        <fullName evidence="3">DUF2917 family protein</fullName>
    </recommendedName>
</protein>
<reference evidence="1 2" key="1">
    <citation type="submission" date="2018-06" db="EMBL/GenBank/DDBJ databases">
        <title>Genomic Encyclopedia of Type Strains, Phase III (KMG-III): the genomes of soil and plant-associated and newly described type strains.</title>
        <authorList>
            <person name="Whitman W."/>
        </authorList>
    </citation>
    <scope>NUCLEOTIDE SEQUENCE [LARGE SCALE GENOMIC DNA]</scope>
    <source>
        <strain evidence="1 2">CECT 9025</strain>
    </source>
</reference>
<dbReference type="RefSeq" id="WP_110815322.1">
    <property type="nucleotide sequence ID" value="NZ_QJTE01000005.1"/>
</dbReference>
<keyword evidence="2" id="KW-1185">Reference proteome</keyword>
<dbReference type="Proteomes" id="UP000248311">
    <property type="component" value="Unassembled WGS sequence"/>
</dbReference>
<gene>
    <name evidence="1" type="ORF">DFP88_10568</name>
</gene>
<sequence length="87" mass="9136">MPQDPFRNHATSLHGPASSLEIVVPDDDTDLPRIPRALCVGESGWVSVVTASGETGDVFIAAGVPFPLRVRRVRASGTTATGLRGLL</sequence>